<dbReference type="KEGG" id="sdyn:Mal52_22000"/>
<dbReference type="EMBL" id="CP036276">
    <property type="protein sequence ID" value="QDU43724.1"/>
    <property type="molecule type" value="Genomic_DNA"/>
</dbReference>
<proteinExistence type="predicted"/>
<dbReference type="Proteomes" id="UP000319383">
    <property type="component" value="Chromosome"/>
</dbReference>
<dbReference type="RefSeq" id="WP_145375983.1">
    <property type="nucleotide sequence ID" value="NZ_CP036270.1"/>
</dbReference>
<reference evidence="1 2" key="1">
    <citation type="submission" date="2019-02" db="EMBL/GenBank/DDBJ databases">
        <title>Deep-cultivation of Planctomycetes and their phenomic and genomic characterization uncovers novel biology.</title>
        <authorList>
            <person name="Wiegand S."/>
            <person name="Jogler M."/>
            <person name="Boedeker C."/>
            <person name="Pinto D."/>
            <person name="Vollmers J."/>
            <person name="Rivas-Marin E."/>
            <person name="Kohn T."/>
            <person name="Peeters S.H."/>
            <person name="Heuer A."/>
            <person name="Rast P."/>
            <person name="Oberbeckmann S."/>
            <person name="Bunk B."/>
            <person name="Jeske O."/>
            <person name="Meyerdierks A."/>
            <person name="Storesund J.E."/>
            <person name="Kallscheuer N."/>
            <person name="Luecker S."/>
            <person name="Lage O.M."/>
            <person name="Pohl T."/>
            <person name="Merkel B.J."/>
            <person name="Hornburger P."/>
            <person name="Mueller R.-W."/>
            <person name="Bruemmer F."/>
            <person name="Labrenz M."/>
            <person name="Spormann A.M."/>
            <person name="Op den Camp H."/>
            <person name="Overmann J."/>
            <person name="Amann R."/>
            <person name="Jetten M.S.M."/>
            <person name="Mascher T."/>
            <person name="Medema M.H."/>
            <person name="Devos D.P."/>
            <person name="Kaster A.-K."/>
            <person name="Ovreas L."/>
            <person name="Rohde M."/>
            <person name="Galperin M.Y."/>
            <person name="Jogler C."/>
        </authorList>
    </citation>
    <scope>NUCLEOTIDE SEQUENCE [LARGE SCALE GENOMIC DNA]</scope>
    <source>
        <strain evidence="1 2">Mal52</strain>
    </source>
</reference>
<dbReference type="AlphaFoldDB" id="A0A517ZML8"/>
<accession>A0A517ZML8</accession>
<evidence type="ECO:0000313" key="1">
    <source>
        <dbReference type="EMBL" id="QDU43724.1"/>
    </source>
</evidence>
<protein>
    <submittedName>
        <fullName evidence="1">Uncharacterized protein</fullName>
    </submittedName>
</protein>
<gene>
    <name evidence="1" type="ORF">Mal52_22000</name>
</gene>
<evidence type="ECO:0000313" key="2">
    <source>
        <dbReference type="Proteomes" id="UP000319383"/>
    </source>
</evidence>
<keyword evidence="2" id="KW-1185">Reference proteome</keyword>
<sequence>MNPTANNTAFDRATDPLLSILSPDQAHRIIDFHADAEMQARIEVLAHKANEGELTDEERAEYEGYAQANRFIAVLQAKARR</sequence>
<dbReference type="OrthoDB" id="291335at2"/>
<organism evidence="1 2">
    <name type="scientific">Symmachiella dynata</name>
    <dbReference type="NCBI Taxonomy" id="2527995"/>
    <lineage>
        <taxon>Bacteria</taxon>
        <taxon>Pseudomonadati</taxon>
        <taxon>Planctomycetota</taxon>
        <taxon>Planctomycetia</taxon>
        <taxon>Planctomycetales</taxon>
        <taxon>Planctomycetaceae</taxon>
        <taxon>Symmachiella</taxon>
    </lineage>
</organism>
<name>A0A517ZML8_9PLAN</name>